<dbReference type="InterPro" id="IPR003829">
    <property type="entry name" value="Pirin_N_dom"/>
</dbReference>
<evidence type="ECO:0000256" key="1">
    <source>
        <dbReference type="ARBA" id="ARBA00008416"/>
    </source>
</evidence>
<comment type="caution">
    <text evidence="4">The sequence shown here is derived from an EMBL/GenBank/DDBJ whole genome shotgun (WGS) entry which is preliminary data.</text>
</comment>
<dbReference type="InterPro" id="IPR011051">
    <property type="entry name" value="RmlC_Cupin_sf"/>
</dbReference>
<dbReference type="Gene3D" id="2.60.120.10">
    <property type="entry name" value="Jelly Rolls"/>
    <property type="match status" value="1"/>
</dbReference>
<dbReference type="eggNOG" id="COG1741">
    <property type="taxonomic scope" value="Bacteria"/>
</dbReference>
<dbReference type="PANTHER" id="PTHR13903">
    <property type="entry name" value="PIRIN-RELATED"/>
    <property type="match status" value="1"/>
</dbReference>
<evidence type="ECO:0000256" key="2">
    <source>
        <dbReference type="RuleBase" id="RU003457"/>
    </source>
</evidence>
<dbReference type="AlphaFoldDB" id="A0A090QWE6"/>
<feature type="domain" description="Pirin N-terminal" evidence="3">
    <location>
        <begin position="26"/>
        <end position="115"/>
    </location>
</feature>
<dbReference type="PANTHER" id="PTHR13903:SF8">
    <property type="entry name" value="PIRIN"/>
    <property type="match status" value="1"/>
</dbReference>
<sequence>MTDTRKVHSIRYGKKSGVLTAYIHPKDHEQLNPFVLWDHFSAKAVMHSAGLDYHGHSGIDAISYPVIGKLNHRDSAGSHVTLASGDVHIMTSGKGIIHKDTLTPKNGQIEAFSLWTVLPAGSKEMAPACSTNIDAHHLPLVEEKCTITKVIIGHYKGANSPVQYSIPITYLDVMIAPYSCWSFQPMRHKAVGLSIYNRVPVTSVAIKYKRNKWPHCNPHICRLKFARAKLRPVYLLSWDNPCNSPFILLSALSTPQS</sequence>
<organism evidence="4 5">
    <name type="scientific">Photobacterium aphoticum</name>
    <dbReference type="NCBI Taxonomy" id="754436"/>
    <lineage>
        <taxon>Bacteria</taxon>
        <taxon>Pseudomonadati</taxon>
        <taxon>Pseudomonadota</taxon>
        <taxon>Gammaproteobacteria</taxon>
        <taxon>Vibrionales</taxon>
        <taxon>Vibrionaceae</taxon>
        <taxon>Photobacterium</taxon>
    </lineage>
</organism>
<dbReference type="InterPro" id="IPR014710">
    <property type="entry name" value="RmlC-like_jellyroll"/>
</dbReference>
<comment type="similarity">
    <text evidence="1 2">Belongs to the pirin family.</text>
</comment>
<dbReference type="Proteomes" id="UP000029227">
    <property type="component" value="Unassembled WGS sequence"/>
</dbReference>
<reference evidence="4 5" key="1">
    <citation type="journal article" date="2014" name="Genome Announc.">
        <title>Draft Genome Sequences of Two Vibrionaceae Species, Vibrio ponticus C121 and Photobacterium aphoticum C119, Isolated as Coral Reef Microbiota.</title>
        <authorList>
            <person name="Al-saari N."/>
            <person name="Meirelles P.M."/>
            <person name="Mino S."/>
            <person name="Suda W."/>
            <person name="Oshima K."/>
            <person name="Hattori M."/>
            <person name="Ohkuma M."/>
            <person name="Thompson F.L."/>
            <person name="Gomez-Gil B."/>
            <person name="Sawabe T."/>
            <person name="Sawabe T."/>
        </authorList>
    </citation>
    <scope>NUCLEOTIDE SEQUENCE [LARGE SCALE GENOMIC DNA]</scope>
    <source>
        <strain evidence="4 5">JCM 19237</strain>
    </source>
</reference>
<accession>A0A090QWE6</accession>
<evidence type="ECO:0000259" key="3">
    <source>
        <dbReference type="Pfam" id="PF02678"/>
    </source>
</evidence>
<proteinExistence type="inferred from homology"/>
<dbReference type="Pfam" id="PF02678">
    <property type="entry name" value="Pirin"/>
    <property type="match status" value="1"/>
</dbReference>
<evidence type="ECO:0000313" key="5">
    <source>
        <dbReference type="Proteomes" id="UP000029227"/>
    </source>
</evidence>
<dbReference type="SUPFAM" id="SSF51182">
    <property type="entry name" value="RmlC-like cupins"/>
    <property type="match status" value="1"/>
</dbReference>
<protein>
    <submittedName>
        <fullName evidence="4">Pirin-like protein YhhW</fullName>
    </submittedName>
</protein>
<gene>
    <name evidence="4" type="ORF">JCM19237_2680</name>
</gene>
<dbReference type="EMBL" id="BBMN01000012">
    <property type="protein sequence ID" value="GAL06583.1"/>
    <property type="molecule type" value="Genomic_DNA"/>
</dbReference>
<name>A0A090QWE6_9GAMM</name>
<evidence type="ECO:0000313" key="4">
    <source>
        <dbReference type="EMBL" id="GAL06583.1"/>
    </source>
</evidence>
<dbReference type="STRING" id="754436.JCM19237_2680"/>
<dbReference type="InterPro" id="IPR012093">
    <property type="entry name" value="Pirin"/>
</dbReference>